<name>A0A7S3XTW2_HETAK</name>
<dbReference type="GO" id="GO:0008270">
    <property type="term" value="F:zinc ion binding"/>
    <property type="evidence" value="ECO:0007669"/>
    <property type="project" value="InterPro"/>
</dbReference>
<feature type="region of interest" description="Disordered" evidence="1">
    <location>
        <begin position="209"/>
        <end position="265"/>
    </location>
</feature>
<evidence type="ECO:0008006" key="3">
    <source>
        <dbReference type="Google" id="ProtNLM"/>
    </source>
</evidence>
<feature type="region of interest" description="Disordered" evidence="1">
    <location>
        <begin position="1"/>
        <end position="112"/>
    </location>
</feature>
<reference evidence="2" key="1">
    <citation type="submission" date="2021-01" db="EMBL/GenBank/DDBJ databases">
        <authorList>
            <person name="Corre E."/>
            <person name="Pelletier E."/>
            <person name="Niang G."/>
            <person name="Scheremetjew M."/>
            <person name="Finn R."/>
            <person name="Kale V."/>
            <person name="Holt S."/>
            <person name="Cochrane G."/>
            <person name="Meng A."/>
            <person name="Brown T."/>
            <person name="Cohen L."/>
        </authorList>
    </citation>
    <scope>NUCLEOTIDE SEQUENCE</scope>
    <source>
        <strain evidence="2">CCMP3107</strain>
    </source>
</reference>
<feature type="compositionally biased region" description="Low complexity" evidence="1">
    <location>
        <begin position="209"/>
        <end position="226"/>
    </location>
</feature>
<evidence type="ECO:0000313" key="2">
    <source>
        <dbReference type="EMBL" id="CAE0632106.1"/>
    </source>
</evidence>
<dbReference type="Gene3D" id="4.10.60.10">
    <property type="entry name" value="Zinc finger, CCHC-type"/>
    <property type="match status" value="1"/>
</dbReference>
<feature type="compositionally biased region" description="Low complexity" evidence="1">
    <location>
        <begin position="1"/>
        <end position="19"/>
    </location>
</feature>
<proteinExistence type="predicted"/>
<protein>
    <recommendedName>
        <fullName evidence="3">CCHC-type domain-containing protein</fullName>
    </recommendedName>
</protein>
<feature type="compositionally biased region" description="Low complexity" evidence="1">
    <location>
        <begin position="73"/>
        <end position="86"/>
    </location>
</feature>
<dbReference type="SUPFAM" id="SSF57756">
    <property type="entry name" value="Retrovirus zinc finger-like domains"/>
    <property type="match status" value="1"/>
</dbReference>
<dbReference type="EMBL" id="HBIU01023286">
    <property type="protein sequence ID" value="CAE0632106.1"/>
    <property type="molecule type" value="Transcribed_RNA"/>
</dbReference>
<feature type="compositionally biased region" description="Basic and acidic residues" evidence="1">
    <location>
        <begin position="32"/>
        <end position="41"/>
    </location>
</feature>
<sequence length="547" mass="58159">MSQEDPSAASPTALAAESAANEELEDFTPQSDPDRPEKDAQEEGSNDTSQTSQSNNPSPPGMEESNTQGTNESSQASSQGGSPSQHGGTGADLGDDGSTNSGDSDFVPRANGPVDLDEVAEFGRRFVEKFGGRDLPDRKASALGILKQQAKHKISAADRKFVIGIIEMYDSVLQQLSTCLLGQQAQLLQLQSDRLKAAHAGASGCCATGAAPAPARGSASNPAGGPQATPPDGAAASWAVVAGRRGGGSSLLPPPPGRAAHPDPGPSCQFYVATGRTEWFQKEEARGILRDILKRVYATGGAATGPAGAATIGKWVRGVIPVHRGTRIRVTFNSPGQRERVKQELLRAGVDVVDAPPRRSKVALDEVPQKYASFEKVREVIDHTLEKYGQAKLQANELSHNPKRWLARPGRGGRGEEDSARAFLFLSERARRALHHKAGDRLLLPDSGFAVIGVRDIVAPRMCFRCSRYADHSAANCPAPAPTCMACGGVEHETRQCKRTLPRAAIHCTACLGRGHRAFETRYCPAWRDAHAAAEQELSRLLAPPLC</sequence>
<organism evidence="2">
    <name type="scientific">Heterosigma akashiwo</name>
    <name type="common">Chromophytic alga</name>
    <name type="synonym">Heterosigma carterae</name>
    <dbReference type="NCBI Taxonomy" id="2829"/>
    <lineage>
        <taxon>Eukaryota</taxon>
        <taxon>Sar</taxon>
        <taxon>Stramenopiles</taxon>
        <taxon>Ochrophyta</taxon>
        <taxon>Raphidophyceae</taxon>
        <taxon>Chattonellales</taxon>
        <taxon>Chattonellaceae</taxon>
        <taxon>Heterosigma</taxon>
    </lineage>
</organism>
<feature type="compositionally biased region" description="Low complexity" evidence="1">
    <location>
        <begin position="46"/>
        <end position="56"/>
    </location>
</feature>
<dbReference type="InterPro" id="IPR036875">
    <property type="entry name" value="Znf_CCHC_sf"/>
</dbReference>
<gene>
    <name evidence="2" type="ORF">HAKA00212_LOCUS10811</name>
</gene>
<feature type="compositionally biased region" description="Low complexity" evidence="1">
    <location>
        <begin position="96"/>
        <end position="105"/>
    </location>
</feature>
<feature type="compositionally biased region" description="Low complexity" evidence="1">
    <location>
        <begin position="233"/>
        <end position="243"/>
    </location>
</feature>
<accession>A0A7S3XTW2</accession>
<evidence type="ECO:0000256" key="1">
    <source>
        <dbReference type="SAM" id="MobiDB-lite"/>
    </source>
</evidence>
<dbReference type="GO" id="GO:0003676">
    <property type="term" value="F:nucleic acid binding"/>
    <property type="evidence" value="ECO:0007669"/>
    <property type="project" value="InterPro"/>
</dbReference>
<dbReference type="AlphaFoldDB" id="A0A7S3XTW2"/>